<feature type="signal peptide" evidence="1">
    <location>
        <begin position="1"/>
        <end position="20"/>
    </location>
</feature>
<keyword evidence="3" id="KW-1185">Reference proteome</keyword>
<dbReference type="EMBL" id="CADEPM010000003">
    <property type="protein sequence ID" value="CAB3403223.1"/>
    <property type="molecule type" value="Genomic_DNA"/>
</dbReference>
<protein>
    <recommendedName>
        <fullName evidence="4">C-type lectin domain-containing protein</fullName>
    </recommendedName>
</protein>
<evidence type="ECO:0000313" key="2">
    <source>
        <dbReference type="EMBL" id="CAB3403223.1"/>
    </source>
</evidence>
<organism evidence="2 3">
    <name type="scientific">Caenorhabditis bovis</name>
    <dbReference type="NCBI Taxonomy" id="2654633"/>
    <lineage>
        <taxon>Eukaryota</taxon>
        <taxon>Metazoa</taxon>
        <taxon>Ecdysozoa</taxon>
        <taxon>Nematoda</taxon>
        <taxon>Chromadorea</taxon>
        <taxon>Rhabditida</taxon>
        <taxon>Rhabditina</taxon>
        <taxon>Rhabditomorpha</taxon>
        <taxon>Rhabditoidea</taxon>
        <taxon>Rhabditidae</taxon>
        <taxon>Peloderinae</taxon>
        <taxon>Caenorhabditis</taxon>
    </lineage>
</organism>
<dbReference type="AlphaFoldDB" id="A0A8S1EQM5"/>
<dbReference type="PROSITE" id="PS51257">
    <property type="entry name" value="PROKAR_LIPOPROTEIN"/>
    <property type="match status" value="1"/>
</dbReference>
<dbReference type="Gene3D" id="3.10.100.10">
    <property type="entry name" value="Mannose-Binding Protein A, subunit A"/>
    <property type="match status" value="1"/>
</dbReference>
<accession>A0A8S1EQM5</accession>
<dbReference type="OrthoDB" id="5874563at2759"/>
<name>A0A8S1EQM5_9PELO</name>
<proteinExistence type="predicted"/>
<reference evidence="2 3" key="1">
    <citation type="submission" date="2020-04" db="EMBL/GenBank/DDBJ databases">
        <authorList>
            <person name="Laetsch R D."/>
            <person name="Stevens L."/>
            <person name="Kumar S."/>
            <person name="Blaxter L. M."/>
        </authorList>
    </citation>
    <scope>NUCLEOTIDE SEQUENCE [LARGE SCALE GENOMIC DNA]</scope>
</reference>
<sequence>MRSLLLLSTLTVSSVVGCGGKPCHEKACPSESFQKFTRPSGHVVCLTPFKQNMRYADTGAACASLGDGVKLFGIETEEEYTFINGQIGHSWYYVAAFRNPQCQANRSVLATMPECTRDKMFHFTDGVTQGTYLWEGKWQANNPNSAFINGEYESAIGVRDDGVGDWP</sequence>
<keyword evidence="1" id="KW-0732">Signal</keyword>
<dbReference type="InterPro" id="IPR016187">
    <property type="entry name" value="CTDL_fold"/>
</dbReference>
<gene>
    <name evidence="2" type="ORF">CBOVIS_LOCUS5726</name>
</gene>
<evidence type="ECO:0008006" key="4">
    <source>
        <dbReference type="Google" id="ProtNLM"/>
    </source>
</evidence>
<dbReference type="PANTHER" id="PTHR23124">
    <property type="entry name" value="C-TYPE LECTIN DOMAIN-CONTAINING PROTEIN-RELATED-RELATED"/>
    <property type="match status" value="1"/>
</dbReference>
<evidence type="ECO:0000313" key="3">
    <source>
        <dbReference type="Proteomes" id="UP000494206"/>
    </source>
</evidence>
<dbReference type="SUPFAM" id="SSF56436">
    <property type="entry name" value="C-type lectin-like"/>
    <property type="match status" value="1"/>
</dbReference>
<comment type="caution">
    <text evidence="2">The sequence shown here is derived from an EMBL/GenBank/DDBJ whole genome shotgun (WGS) entry which is preliminary data.</text>
</comment>
<evidence type="ECO:0000256" key="1">
    <source>
        <dbReference type="SAM" id="SignalP"/>
    </source>
</evidence>
<feature type="chain" id="PRO_5035794250" description="C-type lectin domain-containing protein" evidence="1">
    <location>
        <begin position="21"/>
        <end position="167"/>
    </location>
</feature>
<dbReference type="InterPro" id="IPR016186">
    <property type="entry name" value="C-type_lectin-like/link_sf"/>
</dbReference>
<dbReference type="Proteomes" id="UP000494206">
    <property type="component" value="Unassembled WGS sequence"/>
</dbReference>